<dbReference type="InterPro" id="IPR015947">
    <property type="entry name" value="PUA-like_sf"/>
</dbReference>
<evidence type="ECO:0000313" key="3">
    <source>
        <dbReference type="Proteomes" id="UP000178106"/>
    </source>
</evidence>
<comment type="caution">
    <text evidence="2">The sequence shown here is derived from an EMBL/GenBank/DDBJ whole genome shotgun (WGS) entry which is preliminary data.</text>
</comment>
<dbReference type="InterPro" id="IPR047197">
    <property type="entry name" value="THYN1-like_EVE"/>
</dbReference>
<accession>A0A1G2DVB6</accession>
<reference evidence="2 3" key="1">
    <citation type="journal article" date="2016" name="Nat. Commun.">
        <title>Thousands of microbial genomes shed light on interconnected biogeochemical processes in an aquifer system.</title>
        <authorList>
            <person name="Anantharaman K."/>
            <person name="Brown C.T."/>
            <person name="Hug L.A."/>
            <person name="Sharon I."/>
            <person name="Castelle C.J."/>
            <person name="Probst A.J."/>
            <person name="Thomas B.C."/>
            <person name="Singh A."/>
            <person name="Wilkins M.J."/>
            <person name="Karaoz U."/>
            <person name="Brodie E.L."/>
            <person name="Williams K.H."/>
            <person name="Hubbard S.S."/>
            <person name="Banfield J.F."/>
        </authorList>
    </citation>
    <scope>NUCLEOTIDE SEQUENCE [LARGE SCALE GENOMIC DNA]</scope>
</reference>
<feature type="domain" description="EVE" evidence="1">
    <location>
        <begin position="13"/>
        <end position="158"/>
    </location>
</feature>
<dbReference type="InterPro" id="IPR002740">
    <property type="entry name" value="EVE_domain"/>
</dbReference>
<evidence type="ECO:0000313" key="2">
    <source>
        <dbReference type="EMBL" id="OGZ17604.1"/>
    </source>
</evidence>
<dbReference type="Gene3D" id="3.10.590.10">
    <property type="entry name" value="ph1033 like domains"/>
    <property type="match status" value="1"/>
</dbReference>
<dbReference type="CDD" id="cd21133">
    <property type="entry name" value="EVE"/>
    <property type="match status" value="1"/>
</dbReference>
<dbReference type="Pfam" id="PF01878">
    <property type="entry name" value="EVE"/>
    <property type="match status" value="1"/>
</dbReference>
<gene>
    <name evidence="2" type="ORF">A2494_03015</name>
</gene>
<dbReference type="InterPro" id="IPR052181">
    <property type="entry name" value="5hmC_binding"/>
</dbReference>
<dbReference type="SUPFAM" id="SSF88697">
    <property type="entry name" value="PUA domain-like"/>
    <property type="match status" value="1"/>
</dbReference>
<organism evidence="2 3">
    <name type="scientific">Candidatus Lloydbacteria bacterium RIFOXYC12_FULL_46_25</name>
    <dbReference type="NCBI Taxonomy" id="1798670"/>
    <lineage>
        <taxon>Bacteria</taxon>
        <taxon>Candidatus Lloydiibacteriota</taxon>
    </lineage>
</organism>
<dbReference type="Proteomes" id="UP000178106">
    <property type="component" value="Unassembled WGS sequence"/>
</dbReference>
<proteinExistence type="predicted"/>
<dbReference type="PANTHER" id="PTHR14087:SF7">
    <property type="entry name" value="THYMOCYTE NUCLEAR PROTEIN 1"/>
    <property type="match status" value="1"/>
</dbReference>
<name>A0A1G2DVB6_9BACT</name>
<dbReference type="AlphaFoldDB" id="A0A1G2DVB6"/>
<sequence>MTSSKGSSTRVTQYWLMKSEPGEFSIDDLRKKKKHHWDGVRNFEARNFMRDKMRIGDLVLFYHSNATPSGVVGIAKVASSPYPDFTQWDKASKYFDKKAGEEKPIWFMVDVAFVEQFPRTIKRSELQNTAALKSMALWKRNRLSITPVTKKEFEVIQKLASKTSLA</sequence>
<evidence type="ECO:0000259" key="1">
    <source>
        <dbReference type="Pfam" id="PF01878"/>
    </source>
</evidence>
<dbReference type="EMBL" id="MHLU01000128">
    <property type="protein sequence ID" value="OGZ17604.1"/>
    <property type="molecule type" value="Genomic_DNA"/>
</dbReference>
<protein>
    <submittedName>
        <fullName evidence="2">EVE domain-containing protein</fullName>
    </submittedName>
</protein>
<dbReference type="PANTHER" id="PTHR14087">
    <property type="entry name" value="THYMOCYTE NUCLEAR PROTEIN 1"/>
    <property type="match status" value="1"/>
</dbReference>